<reference evidence="1" key="1">
    <citation type="submission" date="2021-01" db="EMBL/GenBank/DDBJ databases">
        <authorList>
            <person name="Sun Q."/>
        </authorList>
    </citation>
    <scope>NUCLEOTIDE SEQUENCE</scope>
    <source>
        <strain evidence="1">YIM B02566</strain>
    </source>
</reference>
<sequence length="357" mass="38287">MRFAPPNPLRIADRAAGLNATSVRSYNERLLLSLLLQNDGITRLEIGESTGLSAQTVSVLVRSLEQEGLVMKGKVQKGRVGPPTTPVVLNPEGAYSVGISIGSKRAHIVLIDFVGAVRFHATLPNPEPNSKSNHPEFLETIQRALEVLPPGTQDRLAGIGLALPESRSGLTAGKSDPKHRYAALQEEIEKEIGQAVFVQNDITAAAAGESMFGSAKPHADYLYFYLGHELHSRLVLNHQIYNSNSPLSFDIGLGALERLAGGKGLPTEPLWDRADLLLTWENDLIASMRSSITALAQFVEVRTVILSSYIPEDVCQALCAKLGTVLPGVTVIAGKLSPSPKAVGAAGLPFSSRFMVE</sequence>
<evidence type="ECO:0000313" key="1">
    <source>
        <dbReference type="EMBL" id="MBK1868812.1"/>
    </source>
</evidence>
<evidence type="ECO:0000313" key="2">
    <source>
        <dbReference type="Proteomes" id="UP000616151"/>
    </source>
</evidence>
<proteinExistence type="predicted"/>
<comment type="caution">
    <text evidence="1">The sequence shown here is derived from an EMBL/GenBank/DDBJ whole genome shotgun (WGS) entry which is preliminary data.</text>
</comment>
<keyword evidence="2" id="KW-1185">Reference proteome</keyword>
<protein>
    <submittedName>
        <fullName evidence="1">ROK family protein</fullName>
    </submittedName>
</protein>
<dbReference type="Proteomes" id="UP000616151">
    <property type="component" value="Unassembled WGS sequence"/>
</dbReference>
<organism evidence="1 2">
    <name type="scientific">Taklimakanibacter albus</name>
    <dbReference type="NCBI Taxonomy" id="2800327"/>
    <lineage>
        <taxon>Bacteria</taxon>
        <taxon>Pseudomonadati</taxon>
        <taxon>Pseudomonadota</taxon>
        <taxon>Alphaproteobacteria</taxon>
        <taxon>Hyphomicrobiales</taxon>
        <taxon>Aestuariivirgaceae</taxon>
        <taxon>Taklimakanibacter</taxon>
    </lineage>
</organism>
<accession>A0ACC5R854</accession>
<gene>
    <name evidence="1" type="ORF">JHL16_20815</name>
</gene>
<name>A0ACC5R854_9HYPH</name>
<dbReference type="EMBL" id="JAENHL010000007">
    <property type="protein sequence ID" value="MBK1868812.1"/>
    <property type="molecule type" value="Genomic_DNA"/>
</dbReference>